<reference evidence="1 2" key="1">
    <citation type="journal article" date="2019" name="Int. J. Syst. Evol. Microbiol.">
        <title>The Global Catalogue of Microorganisms (GCM) 10K type strain sequencing project: providing services to taxonomists for standard genome sequencing and annotation.</title>
        <authorList>
            <consortium name="The Broad Institute Genomics Platform"/>
            <consortium name="The Broad Institute Genome Sequencing Center for Infectious Disease"/>
            <person name="Wu L."/>
            <person name="Ma J."/>
        </authorList>
    </citation>
    <scope>NUCLEOTIDE SEQUENCE [LARGE SCALE GENOMIC DNA]</scope>
    <source>
        <strain evidence="1 2">CGMCC 1.12563</strain>
    </source>
</reference>
<proteinExistence type="predicted"/>
<comment type="caution">
    <text evidence="1">The sequence shown here is derived from an EMBL/GenBank/DDBJ whole genome shotgun (WGS) entry which is preliminary data.</text>
</comment>
<gene>
    <name evidence="1" type="ORF">ACFSBT_12770</name>
</gene>
<evidence type="ECO:0000313" key="1">
    <source>
        <dbReference type="EMBL" id="MFD1514150.1"/>
    </source>
</evidence>
<accession>A0ABD6AXQ1</accession>
<keyword evidence="2" id="KW-1185">Reference proteome</keyword>
<evidence type="ECO:0000313" key="2">
    <source>
        <dbReference type="Proteomes" id="UP001597187"/>
    </source>
</evidence>
<dbReference type="Proteomes" id="UP001597187">
    <property type="component" value="Unassembled WGS sequence"/>
</dbReference>
<dbReference type="AlphaFoldDB" id="A0ABD6AXQ1"/>
<organism evidence="1 2">
    <name type="scientific">Halomarina rubra</name>
    <dbReference type="NCBI Taxonomy" id="2071873"/>
    <lineage>
        <taxon>Archaea</taxon>
        <taxon>Methanobacteriati</taxon>
        <taxon>Methanobacteriota</taxon>
        <taxon>Stenosarchaea group</taxon>
        <taxon>Halobacteria</taxon>
        <taxon>Halobacteriales</taxon>
        <taxon>Natronomonadaceae</taxon>
        <taxon>Halomarina</taxon>
    </lineage>
</organism>
<dbReference type="RefSeq" id="WP_250874121.1">
    <property type="nucleotide sequence ID" value="NZ_JALXFV010000006.1"/>
</dbReference>
<protein>
    <submittedName>
        <fullName evidence="1">Uncharacterized protein</fullName>
    </submittedName>
</protein>
<name>A0ABD6AXQ1_9EURY</name>
<sequence length="305" mass="34123">MTDDNGLQITNQEQNEIARNLGVEEAALGETLTLAVLKDALEGDVDEEFVSMGEAIRADLVGSLDVDLLESALDDIETQIERLPAVHEVGIPGGETEPDKLYRELVEPGWRLYDHLCEVGFFESVDENAPRFSSEHIRNTAHGVIEADPLTDDLERVGFDEAEQLRLMTSVINSDKELERWVPTKEIPHDVEFNVDFVPPLHQRAAGGTLLWIQTLDIHLWQKKILITDEILEDSYWDIKAMLGGLYLLARAAREIAAEDDQSLTDGQLMAALTASAAIMILNQQAICRDVYYITEEMRAAPKAR</sequence>
<dbReference type="EMBL" id="JBHUDC010000006">
    <property type="protein sequence ID" value="MFD1514150.1"/>
    <property type="molecule type" value="Genomic_DNA"/>
</dbReference>